<dbReference type="eggNOG" id="ENOG502SANN">
    <property type="taxonomic scope" value="Eukaryota"/>
</dbReference>
<dbReference type="KEGG" id="cthr:CTHT_0025300"/>
<dbReference type="AlphaFoldDB" id="G0S5X8"/>
<gene>
    <name evidence="3" type="ORF">CTHT_0025300</name>
</gene>
<feature type="region of interest" description="Disordered" evidence="1">
    <location>
        <begin position="535"/>
        <end position="567"/>
    </location>
</feature>
<dbReference type="PANTHER" id="PTHR28083">
    <property type="entry name" value="GOOD FOR FULL DBP5 ACTIVITY PROTEIN 2"/>
    <property type="match status" value="1"/>
</dbReference>
<dbReference type="InterPro" id="IPR036397">
    <property type="entry name" value="RNaseH_sf"/>
</dbReference>
<dbReference type="OrthoDB" id="5953249at2759"/>
<protein>
    <recommendedName>
        <fullName evidence="2">Gfd2/YDR514C-like C-terminal domain-containing protein</fullName>
    </recommendedName>
</protein>
<dbReference type="STRING" id="759272.G0S5X8"/>
<sequence length="567" mass="64338">MNSHLSEGPPSESRDEDMITPGTNAEWDSDDSAGLLFNVNKLTKVERVQAEARGYKLSKARAFASDEPVVPKKDPRELEKVDWKETGLTMGDLSPETEEFVPWPLVQGYVERFVGKRNSSRAAPYFTLEALHENRVWDLYYLHSPPPKIRPMLFVPTYQFEHLLEVINAELEVSFTIPPGKNQWAFRLRFGFGGTPRPRFLGRSTSADSFRDLRNQIPPFNFDDDLNKATKEGQQYQHDIFYTINSLIHMKKGSKSDKNRLKWTYAHRSWGRSIKRVQRYLGLRCKVSGDDAPLSEMPPSLSLEKVIPYEPEGLPVFIAIDLEAWERNNNLITEVGIAVLDTQRIRTVPPGRNGKNWFDLISARHIRVKENAWARNERFVLGCPDRFNFGLSELIKRNDIPLLLRSMIDENLSKKDKDMVSEGDDTPKPRSVVLVFHEASSDLKLLLKIGYNAYTAENVIDVVDTREMYQCLTRSNDSSSLASILTDCNIDYCWLHNAGNDAVYTLQAMIALSVKARTASLERVGKPKATHVPFAEFQEKEGWTSGGEDSDGGDPVKPMPPLSTSPV</sequence>
<evidence type="ECO:0000313" key="4">
    <source>
        <dbReference type="Proteomes" id="UP000008066"/>
    </source>
</evidence>
<dbReference type="InterPro" id="IPR048519">
    <property type="entry name" value="Gfd2/YDR514C-like_C"/>
</dbReference>
<dbReference type="GO" id="GO:0005634">
    <property type="term" value="C:nucleus"/>
    <property type="evidence" value="ECO:0007669"/>
    <property type="project" value="TreeGrafter"/>
</dbReference>
<dbReference type="EMBL" id="GL988041">
    <property type="protein sequence ID" value="EGS20694.1"/>
    <property type="molecule type" value="Genomic_DNA"/>
</dbReference>
<dbReference type="InterPro" id="IPR040151">
    <property type="entry name" value="Gfd2/YDR514C-like"/>
</dbReference>
<feature type="compositionally biased region" description="Pro residues" evidence="1">
    <location>
        <begin position="557"/>
        <end position="567"/>
    </location>
</feature>
<dbReference type="Proteomes" id="UP000008066">
    <property type="component" value="Unassembled WGS sequence"/>
</dbReference>
<dbReference type="Gene3D" id="3.30.420.10">
    <property type="entry name" value="Ribonuclease H-like superfamily/Ribonuclease H"/>
    <property type="match status" value="1"/>
</dbReference>
<dbReference type="InterPro" id="IPR012337">
    <property type="entry name" value="RNaseH-like_sf"/>
</dbReference>
<accession>G0S5X8</accession>
<evidence type="ECO:0000313" key="3">
    <source>
        <dbReference type="EMBL" id="EGS20694.1"/>
    </source>
</evidence>
<name>G0S5X8_CHATD</name>
<dbReference type="Pfam" id="PF21762">
    <property type="entry name" value="DEDDh_C"/>
    <property type="match status" value="1"/>
</dbReference>
<organism evidence="4">
    <name type="scientific">Chaetomium thermophilum (strain DSM 1495 / CBS 144.50 / IMI 039719)</name>
    <name type="common">Thermochaetoides thermophila</name>
    <dbReference type="NCBI Taxonomy" id="759272"/>
    <lineage>
        <taxon>Eukaryota</taxon>
        <taxon>Fungi</taxon>
        <taxon>Dikarya</taxon>
        <taxon>Ascomycota</taxon>
        <taxon>Pezizomycotina</taxon>
        <taxon>Sordariomycetes</taxon>
        <taxon>Sordariomycetidae</taxon>
        <taxon>Sordariales</taxon>
        <taxon>Chaetomiaceae</taxon>
        <taxon>Thermochaetoides</taxon>
    </lineage>
</organism>
<feature type="region of interest" description="Disordered" evidence="1">
    <location>
        <begin position="1"/>
        <end position="31"/>
    </location>
</feature>
<evidence type="ECO:0000259" key="2">
    <source>
        <dbReference type="Pfam" id="PF21762"/>
    </source>
</evidence>
<dbReference type="HOGENOM" id="CLU_016815_4_0_1"/>
<dbReference type="RefSeq" id="XP_006692990.1">
    <property type="nucleotide sequence ID" value="XM_006692927.1"/>
</dbReference>
<evidence type="ECO:0000256" key="1">
    <source>
        <dbReference type="SAM" id="MobiDB-lite"/>
    </source>
</evidence>
<dbReference type="GeneID" id="18256568"/>
<reference evidence="3 4" key="1">
    <citation type="journal article" date="2011" name="Cell">
        <title>Insight into structure and assembly of the nuclear pore complex by utilizing the genome of a eukaryotic thermophile.</title>
        <authorList>
            <person name="Amlacher S."/>
            <person name="Sarges P."/>
            <person name="Flemming D."/>
            <person name="van Noort V."/>
            <person name="Kunze R."/>
            <person name="Devos D.P."/>
            <person name="Arumugam M."/>
            <person name="Bork P."/>
            <person name="Hurt E."/>
        </authorList>
    </citation>
    <scope>NUCLEOTIDE SEQUENCE [LARGE SCALE GENOMIC DNA]</scope>
    <source>
        <strain evidence="4">DSM 1495 / CBS 144.50 / IMI 039719</strain>
    </source>
</reference>
<dbReference type="GO" id="GO:0003676">
    <property type="term" value="F:nucleic acid binding"/>
    <property type="evidence" value="ECO:0007669"/>
    <property type="project" value="InterPro"/>
</dbReference>
<feature type="domain" description="Gfd2/YDR514C-like C-terminal" evidence="2">
    <location>
        <begin position="316"/>
        <end position="512"/>
    </location>
</feature>
<dbReference type="SUPFAM" id="SSF53098">
    <property type="entry name" value="Ribonuclease H-like"/>
    <property type="match status" value="1"/>
</dbReference>
<dbReference type="PANTHER" id="PTHR28083:SF1">
    <property type="entry name" value="GOOD FOR FULL DBP5 ACTIVITY PROTEIN 2"/>
    <property type="match status" value="1"/>
</dbReference>
<proteinExistence type="predicted"/>
<keyword evidence="4" id="KW-1185">Reference proteome</keyword>
<dbReference type="OMA" id="CVDVESY"/>